<gene>
    <name evidence="2" type="ORF">B0H17DRAFT_1208175</name>
</gene>
<reference evidence="2" key="1">
    <citation type="submission" date="2023-03" db="EMBL/GenBank/DDBJ databases">
        <title>Massive genome expansion in bonnet fungi (Mycena s.s.) driven by repeated elements and novel gene families across ecological guilds.</title>
        <authorList>
            <consortium name="Lawrence Berkeley National Laboratory"/>
            <person name="Harder C.B."/>
            <person name="Miyauchi S."/>
            <person name="Viragh M."/>
            <person name="Kuo A."/>
            <person name="Thoen E."/>
            <person name="Andreopoulos B."/>
            <person name="Lu D."/>
            <person name="Skrede I."/>
            <person name="Drula E."/>
            <person name="Henrissat B."/>
            <person name="Morin E."/>
            <person name="Kohler A."/>
            <person name="Barry K."/>
            <person name="LaButti K."/>
            <person name="Morin E."/>
            <person name="Salamov A."/>
            <person name="Lipzen A."/>
            <person name="Mereny Z."/>
            <person name="Hegedus B."/>
            <person name="Baldrian P."/>
            <person name="Stursova M."/>
            <person name="Weitz H."/>
            <person name="Taylor A."/>
            <person name="Grigoriev I.V."/>
            <person name="Nagy L.G."/>
            <person name="Martin F."/>
            <person name="Kauserud H."/>
        </authorList>
    </citation>
    <scope>NUCLEOTIDE SEQUENCE</scope>
    <source>
        <strain evidence="2">CBHHK067</strain>
    </source>
</reference>
<accession>A0AAD7D197</accession>
<keyword evidence="3" id="KW-1185">Reference proteome</keyword>
<feature type="region of interest" description="Disordered" evidence="1">
    <location>
        <begin position="112"/>
        <end position="136"/>
    </location>
</feature>
<dbReference type="EMBL" id="JARKIE010000158">
    <property type="protein sequence ID" value="KAJ7674148.1"/>
    <property type="molecule type" value="Genomic_DNA"/>
</dbReference>
<organism evidence="2 3">
    <name type="scientific">Mycena rosella</name>
    <name type="common">Pink bonnet</name>
    <name type="synonym">Agaricus rosellus</name>
    <dbReference type="NCBI Taxonomy" id="1033263"/>
    <lineage>
        <taxon>Eukaryota</taxon>
        <taxon>Fungi</taxon>
        <taxon>Dikarya</taxon>
        <taxon>Basidiomycota</taxon>
        <taxon>Agaricomycotina</taxon>
        <taxon>Agaricomycetes</taxon>
        <taxon>Agaricomycetidae</taxon>
        <taxon>Agaricales</taxon>
        <taxon>Marasmiineae</taxon>
        <taxon>Mycenaceae</taxon>
        <taxon>Mycena</taxon>
    </lineage>
</organism>
<evidence type="ECO:0000313" key="3">
    <source>
        <dbReference type="Proteomes" id="UP001221757"/>
    </source>
</evidence>
<feature type="region of interest" description="Disordered" evidence="1">
    <location>
        <begin position="33"/>
        <end position="53"/>
    </location>
</feature>
<evidence type="ECO:0000313" key="2">
    <source>
        <dbReference type="EMBL" id="KAJ7674148.1"/>
    </source>
</evidence>
<proteinExistence type="predicted"/>
<evidence type="ECO:0000256" key="1">
    <source>
        <dbReference type="SAM" id="MobiDB-lite"/>
    </source>
</evidence>
<comment type="caution">
    <text evidence="2">The sequence shown here is derived from an EMBL/GenBank/DDBJ whole genome shotgun (WGS) entry which is preliminary data.</text>
</comment>
<name>A0AAD7D197_MYCRO</name>
<protein>
    <submittedName>
        <fullName evidence="2">Uncharacterized protein</fullName>
    </submittedName>
</protein>
<sequence length="288" mass="32273">MSLIIFLPRYRPWLPGAKPLYRRWIDGEAHVTENEYSESGSEGDDAEMQMQQRDTEDLDMPPILAGHEERLRADTPYRVLSELLRPASLAPVAGPSSARLSKFLDIHTFDDNEDEASDDKEEVQVNEEDLDFTDDEPDARQEATLLVPLPDEDLGKLAELAARYKEAGADYAVSALLEDADTPEVTQKASLLAQDMVVGCVVTDEARDILPRPVLALPAQVHGLLVPQLPILASGLPETTAQVTWRVRRLPMPSEQKKRGEPKQRREYMEPGTWIILKSKHAGHLHSR</sequence>
<dbReference type="Proteomes" id="UP001221757">
    <property type="component" value="Unassembled WGS sequence"/>
</dbReference>
<dbReference type="AlphaFoldDB" id="A0AAD7D197"/>